<organism evidence="1 2">
    <name type="scientific">Plakobranchus ocellatus</name>
    <dbReference type="NCBI Taxonomy" id="259542"/>
    <lineage>
        <taxon>Eukaryota</taxon>
        <taxon>Metazoa</taxon>
        <taxon>Spiralia</taxon>
        <taxon>Lophotrochozoa</taxon>
        <taxon>Mollusca</taxon>
        <taxon>Gastropoda</taxon>
        <taxon>Heterobranchia</taxon>
        <taxon>Euthyneura</taxon>
        <taxon>Panpulmonata</taxon>
        <taxon>Sacoglossa</taxon>
        <taxon>Placobranchoidea</taxon>
        <taxon>Plakobranchidae</taxon>
        <taxon>Plakobranchus</taxon>
    </lineage>
</organism>
<reference evidence="1 2" key="1">
    <citation type="journal article" date="2021" name="Elife">
        <title>Chloroplast acquisition without the gene transfer in kleptoplastic sea slugs, Plakobranchus ocellatus.</title>
        <authorList>
            <person name="Maeda T."/>
            <person name="Takahashi S."/>
            <person name="Yoshida T."/>
            <person name="Shimamura S."/>
            <person name="Takaki Y."/>
            <person name="Nagai Y."/>
            <person name="Toyoda A."/>
            <person name="Suzuki Y."/>
            <person name="Arimoto A."/>
            <person name="Ishii H."/>
            <person name="Satoh N."/>
            <person name="Nishiyama T."/>
            <person name="Hasebe M."/>
            <person name="Maruyama T."/>
            <person name="Minagawa J."/>
            <person name="Obokata J."/>
            <person name="Shigenobu S."/>
        </authorList>
    </citation>
    <scope>NUCLEOTIDE SEQUENCE [LARGE SCALE GENOMIC DNA]</scope>
</reference>
<sequence length="78" mass="8667">MLKNPAKLSRFTSCCAAGQWYTCEVRRKCPERILTQGPQGGNLFGYGLTKSLRQHSEGTLSSLPLDGQLLLKLARQDK</sequence>
<name>A0AAV4BG70_9GAST</name>
<gene>
    <name evidence="1" type="ORF">PoB_004509800</name>
</gene>
<comment type="caution">
    <text evidence="1">The sequence shown here is derived from an EMBL/GenBank/DDBJ whole genome shotgun (WGS) entry which is preliminary data.</text>
</comment>
<dbReference type="Proteomes" id="UP000735302">
    <property type="component" value="Unassembled WGS sequence"/>
</dbReference>
<protein>
    <submittedName>
        <fullName evidence="1">Uncharacterized protein</fullName>
    </submittedName>
</protein>
<dbReference type="EMBL" id="BLXT01004960">
    <property type="protein sequence ID" value="GFO18593.1"/>
    <property type="molecule type" value="Genomic_DNA"/>
</dbReference>
<accession>A0AAV4BG70</accession>
<evidence type="ECO:0000313" key="1">
    <source>
        <dbReference type="EMBL" id="GFO18593.1"/>
    </source>
</evidence>
<keyword evidence="2" id="KW-1185">Reference proteome</keyword>
<proteinExistence type="predicted"/>
<evidence type="ECO:0000313" key="2">
    <source>
        <dbReference type="Proteomes" id="UP000735302"/>
    </source>
</evidence>
<dbReference type="AlphaFoldDB" id="A0AAV4BG70"/>